<dbReference type="InterPro" id="IPR007110">
    <property type="entry name" value="Ig-like_dom"/>
</dbReference>
<name>A0A6J3KT08_9HYME</name>
<dbReference type="PROSITE" id="PS50835">
    <property type="entry name" value="IG_LIKE"/>
    <property type="match status" value="1"/>
</dbReference>
<gene>
    <name evidence="10" type="primary">LOC117236921</name>
</gene>
<dbReference type="GO" id="GO:0032222">
    <property type="term" value="P:regulation of synaptic transmission, cholinergic"/>
    <property type="evidence" value="ECO:0007669"/>
    <property type="project" value="InterPro"/>
</dbReference>
<dbReference type="InterPro" id="IPR039311">
    <property type="entry name" value="FAM187A/B"/>
</dbReference>
<dbReference type="CDD" id="cd23589">
    <property type="entry name" value="TFP_LU_ECD_Rtv"/>
    <property type="match status" value="1"/>
</dbReference>
<keyword evidence="6" id="KW-0472">Membrane</keyword>
<proteinExistence type="inferred from homology"/>
<dbReference type="InterPro" id="IPR036179">
    <property type="entry name" value="Ig-like_dom_sf"/>
</dbReference>
<keyword evidence="7" id="KW-0325">Glycoprotein</keyword>
<keyword evidence="9" id="KW-1185">Reference proteome</keyword>
<keyword evidence="5" id="KW-1133">Transmembrane helix</keyword>
<dbReference type="GO" id="GO:0030431">
    <property type="term" value="P:sleep"/>
    <property type="evidence" value="ECO:0007669"/>
    <property type="project" value="InterPro"/>
</dbReference>
<dbReference type="AlphaFoldDB" id="A0A6J3KT08"/>
<evidence type="ECO:0000259" key="8">
    <source>
        <dbReference type="PROSITE" id="PS50835"/>
    </source>
</evidence>
<evidence type="ECO:0000313" key="10">
    <source>
        <dbReference type="RefSeq" id="XP_033356227.1"/>
    </source>
</evidence>
<dbReference type="Pfam" id="PF17064">
    <property type="entry name" value="QVR"/>
    <property type="match status" value="1"/>
</dbReference>
<dbReference type="SUPFAM" id="SSF48726">
    <property type="entry name" value="Immunoglobulin"/>
    <property type="match status" value="1"/>
</dbReference>
<evidence type="ECO:0000256" key="5">
    <source>
        <dbReference type="ARBA" id="ARBA00022989"/>
    </source>
</evidence>
<keyword evidence="4" id="KW-0732">Signal</keyword>
<protein>
    <submittedName>
        <fullName evidence="10">Uncharacterized protein LOC117236921</fullName>
    </submittedName>
</protein>
<sequence>MDNNASFNRIYTTPDLSLVIKDIAVTDAGIYLCHGEEGQEIENKFNYRIEPIFKEHGVSYKEQGNITDWEKYREIYLASVTTRFAVSQMSELAQIREVGILLQVTSEWTPWGPCERCVRNRGYKTSVGNCQLKRQINAVRRTNYETGDDDLPHYDYRLLPTRISFITLQVSKLVFYLEKINLKYKQIFIHNITGLRAILLEEEFPAVSGAVRHLPIFILKETCKKCPRVKRVKGRRFKYIKRFVLAEGAYLTIVCPESTMDAQVSWKKDSITLERGVRRSFRKLDPEARVIVDAFGTLYLIGTSSRDKLHIVLYGISHFSIYIQSDVSTHEEGNYTCYIDNVNMMQVKVIVISKARLVTQGLLRRCVNCRSRGDLGSCKDPFTMNSTAIEMEKGVDTVPCASGWCGKIIERHGLNNEYGTATQRLCFQRGPDDGEERCAFTVWNYKKVYMCLCFGDLCNGTTKSSISNGLILTTLSVLLRWFI</sequence>
<evidence type="ECO:0000256" key="2">
    <source>
        <dbReference type="ARBA" id="ARBA00008727"/>
    </source>
</evidence>
<comment type="subcellular location">
    <subcellularLocation>
        <location evidence="1">Membrane</location>
        <topology evidence="1">Single-pass type I membrane protein</topology>
    </subcellularLocation>
</comment>
<dbReference type="InterPro" id="IPR031424">
    <property type="entry name" value="QVR-like"/>
</dbReference>
<dbReference type="CTD" id="32056"/>
<dbReference type="KEGG" id="bvk:117236921"/>
<comment type="similarity">
    <text evidence="2">Belongs to the FAM187 family.</text>
</comment>
<organism evidence="9 10">
    <name type="scientific">Bombus vosnesenskii</name>
    <dbReference type="NCBI Taxonomy" id="207650"/>
    <lineage>
        <taxon>Eukaryota</taxon>
        <taxon>Metazoa</taxon>
        <taxon>Ecdysozoa</taxon>
        <taxon>Arthropoda</taxon>
        <taxon>Hexapoda</taxon>
        <taxon>Insecta</taxon>
        <taxon>Pterygota</taxon>
        <taxon>Neoptera</taxon>
        <taxon>Endopterygota</taxon>
        <taxon>Hymenoptera</taxon>
        <taxon>Apocrita</taxon>
        <taxon>Aculeata</taxon>
        <taxon>Apoidea</taxon>
        <taxon>Anthophila</taxon>
        <taxon>Apidae</taxon>
        <taxon>Bombus</taxon>
        <taxon>Pyrobombus</taxon>
    </lineage>
</organism>
<keyword evidence="3" id="KW-0812">Transmembrane</keyword>
<dbReference type="RefSeq" id="XP_033356227.1">
    <property type="nucleotide sequence ID" value="XM_033500336.1"/>
</dbReference>
<evidence type="ECO:0000256" key="7">
    <source>
        <dbReference type="ARBA" id="ARBA00023180"/>
    </source>
</evidence>
<dbReference type="GeneID" id="117236921"/>
<dbReference type="PANTHER" id="PTHR32178:SF6">
    <property type="entry name" value="IG-LIKE DOMAIN-CONTAINING PROTEIN"/>
    <property type="match status" value="1"/>
</dbReference>
<evidence type="ECO:0000256" key="6">
    <source>
        <dbReference type="ARBA" id="ARBA00023136"/>
    </source>
</evidence>
<dbReference type="Proteomes" id="UP000504631">
    <property type="component" value="Unplaced"/>
</dbReference>
<dbReference type="GO" id="GO:0016020">
    <property type="term" value="C:membrane"/>
    <property type="evidence" value="ECO:0007669"/>
    <property type="project" value="UniProtKB-SubCell"/>
</dbReference>
<evidence type="ECO:0000256" key="1">
    <source>
        <dbReference type="ARBA" id="ARBA00004479"/>
    </source>
</evidence>
<reference evidence="10" key="1">
    <citation type="submission" date="2025-08" db="UniProtKB">
        <authorList>
            <consortium name="RefSeq"/>
        </authorList>
    </citation>
    <scope>IDENTIFICATION</scope>
    <source>
        <tissue evidence="10">Muscle</tissue>
    </source>
</reference>
<accession>A0A6J3KT08</accession>
<feature type="domain" description="Ig-like" evidence="8">
    <location>
        <begin position="227"/>
        <end position="353"/>
    </location>
</feature>
<dbReference type="PANTHER" id="PTHR32178">
    <property type="entry name" value="FAM187"/>
    <property type="match status" value="1"/>
</dbReference>
<evidence type="ECO:0000256" key="4">
    <source>
        <dbReference type="ARBA" id="ARBA00022729"/>
    </source>
</evidence>
<evidence type="ECO:0000256" key="3">
    <source>
        <dbReference type="ARBA" id="ARBA00022692"/>
    </source>
</evidence>
<evidence type="ECO:0000313" key="9">
    <source>
        <dbReference type="Proteomes" id="UP000504631"/>
    </source>
</evidence>